<accession>A0A0A9GP15</accession>
<dbReference type="AlphaFoldDB" id="A0A0A9GP15"/>
<reference evidence="1" key="1">
    <citation type="submission" date="2014-09" db="EMBL/GenBank/DDBJ databases">
        <authorList>
            <person name="Magalhaes I.L.F."/>
            <person name="Oliveira U."/>
            <person name="Santos F.R."/>
            <person name="Vidigal T.H.D.A."/>
            <person name="Brescovit A.D."/>
            <person name="Santos A.J."/>
        </authorList>
    </citation>
    <scope>NUCLEOTIDE SEQUENCE</scope>
    <source>
        <tissue evidence="1">Shoot tissue taken approximately 20 cm above the soil surface</tissue>
    </source>
</reference>
<reference evidence="1" key="2">
    <citation type="journal article" date="2015" name="Data Brief">
        <title>Shoot transcriptome of the giant reed, Arundo donax.</title>
        <authorList>
            <person name="Barrero R.A."/>
            <person name="Guerrero F.D."/>
            <person name="Moolhuijzen P."/>
            <person name="Goolsby J.A."/>
            <person name="Tidwell J."/>
            <person name="Bellgard S.E."/>
            <person name="Bellgard M.I."/>
        </authorList>
    </citation>
    <scope>NUCLEOTIDE SEQUENCE</scope>
    <source>
        <tissue evidence="1">Shoot tissue taken approximately 20 cm above the soil surface</tissue>
    </source>
</reference>
<sequence>MAPVAVATACTAAPAAEAA</sequence>
<protein>
    <submittedName>
        <fullName evidence="1">Uncharacterized protein</fullName>
    </submittedName>
</protein>
<evidence type="ECO:0000313" key="1">
    <source>
        <dbReference type="EMBL" id="JAE26222.1"/>
    </source>
</evidence>
<proteinExistence type="predicted"/>
<dbReference type="EMBL" id="GBRH01171674">
    <property type="protein sequence ID" value="JAE26222.1"/>
    <property type="molecule type" value="Transcribed_RNA"/>
</dbReference>
<name>A0A0A9GP15_ARUDO</name>
<organism evidence="1">
    <name type="scientific">Arundo donax</name>
    <name type="common">Giant reed</name>
    <name type="synonym">Donax arundinaceus</name>
    <dbReference type="NCBI Taxonomy" id="35708"/>
    <lineage>
        <taxon>Eukaryota</taxon>
        <taxon>Viridiplantae</taxon>
        <taxon>Streptophyta</taxon>
        <taxon>Embryophyta</taxon>
        <taxon>Tracheophyta</taxon>
        <taxon>Spermatophyta</taxon>
        <taxon>Magnoliopsida</taxon>
        <taxon>Liliopsida</taxon>
        <taxon>Poales</taxon>
        <taxon>Poaceae</taxon>
        <taxon>PACMAD clade</taxon>
        <taxon>Arundinoideae</taxon>
        <taxon>Arundineae</taxon>
        <taxon>Arundo</taxon>
    </lineage>
</organism>